<protein>
    <submittedName>
        <fullName evidence="1">Peroxiredoxin-2B-like</fullName>
    </submittedName>
</protein>
<dbReference type="Proteomes" id="UP000321947">
    <property type="component" value="Unassembled WGS sequence"/>
</dbReference>
<dbReference type="EMBL" id="SSTE01014001">
    <property type="protein sequence ID" value="KAA0046546.1"/>
    <property type="molecule type" value="Genomic_DNA"/>
</dbReference>
<reference evidence="3 4" key="1">
    <citation type="submission" date="2019-08" db="EMBL/GenBank/DDBJ databases">
        <title>Draft genome sequences of two oriental melons (Cucumis melo L. var makuwa).</title>
        <authorList>
            <person name="Kwon S.-Y."/>
        </authorList>
    </citation>
    <scope>NUCLEOTIDE SEQUENCE [LARGE SCALE GENOMIC DNA]</scope>
    <source>
        <strain evidence="4">cv. Chang Bougi</strain>
        <strain evidence="3">cv. SW 3</strain>
        <tissue evidence="1">Leaf</tissue>
    </source>
</reference>
<dbReference type="Proteomes" id="UP000321393">
    <property type="component" value="Unassembled WGS sequence"/>
</dbReference>
<evidence type="ECO:0000313" key="3">
    <source>
        <dbReference type="Proteomes" id="UP000321393"/>
    </source>
</evidence>
<evidence type="ECO:0000313" key="4">
    <source>
        <dbReference type="Proteomes" id="UP000321947"/>
    </source>
</evidence>
<gene>
    <name evidence="2" type="ORF">E5676_scaffold403G00270</name>
    <name evidence="1" type="ORF">E6C27_scaffold114G00670</name>
</gene>
<sequence length="138" mass="15235">MHDTCQQIRRRAKVIPDALLVMHREYFSRRISSDDGLDAGNDVEISFPDVLLHRESLRICIPGHISFGGLPYKIPFPLDAAGDASKSKPAPVSVGDTLPDGASAYYFDEDYKLPQESVHSLATGKKVVLFGAPRFFSD</sequence>
<dbReference type="AlphaFoldDB" id="A0A5A7TX44"/>
<proteinExistence type="predicted"/>
<evidence type="ECO:0000313" key="2">
    <source>
        <dbReference type="EMBL" id="TYK28711.1"/>
    </source>
</evidence>
<evidence type="ECO:0000313" key="1">
    <source>
        <dbReference type="EMBL" id="KAA0046546.1"/>
    </source>
</evidence>
<dbReference type="EMBL" id="SSTD01002040">
    <property type="protein sequence ID" value="TYK28711.1"/>
    <property type="molecule type" value="Genomic_DNA"/>
</dbReference>
<organism evidence="1 3">
    <name type="scientific">Cucumis melo var. makuwa</name>
    <name type="common">Oriental melon</name>
    <dbReference type="NCBI Taxonomy" id="1194695"/>
    <lineage>
        <taxon>Eukaryota</taxon>
        <taxon>Viridiplantae</taxon>
        <taxon>Streptophyta</taxon>
        <taxon>Embryophyta</taxon>
        <taxon>Tracheophyta</taxon>
        <taxon>Spermatophyta</taxon>
        <taxon>Magnoliopsida</taxon>
        <taxon>eudicotyledons</taxon>
        <taxon>Gunneridae</taxon>
        <taxon>Pentapetalae</taxon>
        <taxon>rosids</taxon>
        <taxon>fabids</taxon>
        <taxon>Cucurbitales</taxon>
        <taxon>Cucurbitaceae</taxon>
        <taxon>Benincaseae</taxon>
        <taxon>Cucumis</taxon>
    </lineage>
</organism>
<dbReference type="STRING" id="1194695.A0A5A7TX44"/>
<accession>A0A5A7TX44</accession>
<comment type="caution">
    <text evidence="1">The sequence shown here is derived from an EMBL/GenBank/DDBJ whole genome shotgun (WGS) entry which is preliminary data.</text>
</comment>
<name>A0A5A7TX44_CUCMM</name>
<dbReference type="OrthoDB" id="1882547at2759"/>